<feature type="signal peptide" evidence="1">
    <location>
        <begin position="1"/>
        <end position="20"/>
    </location>
</feature>
<dbReference type="EMBL" id="GBRH01281349">
    <property type="protein sequence ID" value="JAD16546.1"/>
    <property type="molecule type" value="Transcribed_RNA"/>
</dbReference>
<feature type="chain" id="PRO_5002041961" evidence="1">
    <location>
        <begin position="21"/>
        <end position="82"/>
    </location>
</feature>
<proteinExistence type="predicted"/>
<name>A0A0A8XRS4_ARUDO</name>
<sequence>MGSSFLSLVVLSVEFSLVAQHILDFESLERHPGVREVDLSSFQGQHEFEKSSNLGHPEAFSMTYSQFHKDTEIYHAAGSVLP</sequence>
<keyword evidence="1" id="KW-0732">Signal</keyword>
<reference evidence="2" key="1">
    <citation type="submission" date="2014-09" db="EMBL/GenBank/DDBJ databases">
        <authorList>
            <person name="Magalhaes I.L.F."/>
            <person name="Oliveira U."/>
            <person name="Santos F.R."/>
            <person name="Vidigal T.H.D.A."/>
            <person name="Brescovit A.D."/>
            <person name="Santos A.J."/>
        </authorList>
    </citation>
    <scope>NUCLEOTIDE SEQUENCE</scope>
    <source>
        <tissue evidence="2">Shoot tissue taken approximately 20 cm above the soil surface</tissue>
    </source>
</reference>
<protein>
    <submittedName>
        <fullName evidence="2">Uncharacterized protein</fullName>
    </submittedName>
</protein>
<accession>A0A0A8XRS4</accession>
<dbReference type="AlphaFoldDB" id="A0A0A8XRS4"/>
<evidence type="ECO:0000256" key="1">
    <source>
        <dbReference type="SAM" id="SignalP"/>
    </source>
</evidence>
<reference evidence="2" key="2">
    <citation type="journal article" date="2015" name="Data Brief">
        <title>Shoot transcriptome of the giant reed, Arundo donax.</title>
        <authorList>
            <person name="Barrero R.A."/>
            <person name="Guerrero F.D."/>
            <person name="Moolhuijzen P."/>
            <person name="Goolsby J.A."/>
            <person name="Tidwell J."/>
            <person name="Bellgard S.E."/>
            <person name="Bellgard M.I."/>
        </authorList>
    </citation>
    <scope>NUCLEOTIDE SEQUENCE</scope>
    <source>
        <tissue evidence="2">Shoot tissue taken approximately 20 cm above the soil surface</tissue>
    </source>
</reference>
<evidence type="ECO:0000313" key="2">
    <source>
        <dbReference type="EMBL" id="JAD16546.1"/>
    </source>
</evidence>
<organism evidence="2">
    <name type="scientific">Arundo donax</name>
    <name type="common">Giant reed</name>
    <name type="synonym">Donax arundinaceus</name>
    <dbReference type="NCBI Taxonomy" id="35708"/>
    <lineage>
        <taxon>Eukaryota</taxon>
        <taxon>Viridiplantae</taxon>
        <taxon>Streptophyta</taxon>
        <taxon>Embryophyta</taxon>
        <taxon>Tracheophyta</taxon>
        <taxon>Spermatophyta</taxon>
        <taxon>Magnoliopsida</taxon>
        <taxon>Liliopsida</taxon>
        <taxon>Poales</taxon>
        <taxon>Poaceae</taxon>
        <taxon>PACMAD clade</taxon>
        <taxon>Arundinoideae</taxon>
        <taxon>Arundineae</taxon>
        <taxon>Arundo</taxon>
    </lineage>
</organism>